<keyword evidence="1" id="KW-0233">DNA recombination</keyword>
<keyword evidence="4" id="KW-1185">Reference proteome</keyword>
<dbReference type="GO" id="GO:0000723">
    <property type="term" value="P:telomere maintenance"/>
    <property type="evidence" value="ECO:0007669"/>
    <property type="project" value="InterPro"/>
</dbReference>
<keyword evidence="1" id="KW-0227">DNA damage</keyword>
<evidence type="ECO:0000313" key="4">
    <source>
        <dbReference type="Proteomes" id="UP000054481"/>
    </source>
</evidence>
<evidence type="ECO:0000256" key="1">
    <source>
        <dbReference type="RuleBase" id="RU363044"/>
    </source>
</evidence>
<comment type="catalytic activity">
    <reaction evidence="1">
        <text>ATP + H2O = ADP + phosphate + H(+)</text>
        <dbReference type="Rhea" id="RHEA:13065"/>
        <dbReference type="ChEBI" id="CHEBI:15377"/>
        <dbReference type="ChEBI" id="CHEBI:15378"/>
        <dbReference type="ChEBI" id="CHEBI:30616"/>
        <dbReference type="ChEBI" id="CHEBI:43474"/>
        <dbReference type="ChEBI" id="CHEBI:456216"/>
        <dbReference type="EC" id="5.6.2.3"/>
    </reaction>
</comment>
<sequence length="127" mass="14072">MSHAPYSLYLPPWRLLPLSVESIYQVANGIQVLANDVEDLGPHWRDQLNPEQRLVYDTFMGHFQAQNPAQILLHIDGSGGTGKSFLIKVLSSHLQAAALPNPSPICRVAPTAKLRCRLSPFFADRAV</sequence>
<keyword evidence="1" id="KW-0067">ATP-binding</keyword>
<dbReference type="GO" id="GO:0005524">
    <property type="term" value="F:ATP binding"/>
    <property type="evidence" value="ECO:0007669"/>
    <property type="project" value="UniProtKB-KW"/>
</dbReference>
<reference evidence="3 4" key="1">
    <citation type="journal article" date="2014" name="Genome Biol. Evol.">
        <title>Comparative genomics and transcriptomics analyses reveal divergent lifestyle features of nematode endoparasitic fungus Hirsutella minnesotensis.</title>
        <authorList>
            <person name="Lai Y."/>
            <person name="Liu K."/>
            <person name="Zhang X."/>
            <person name="Zhang X."/>
            <person name="Li K."/>
            <person name="Wang N."/>
            <person name="Shu C."/>
            <person name="Wu Y."/>
            <person name="Wang C."/>
            <person name="Bushley K.E."/>
            <person name="Xiang M."/>
            <person name="Liu X."/>
        </authorList>
    </citation>
    <scope>NUCLEOTIDE SEQUENCE [LARGE SCALE GENOMIC DNA]</scope>
    <source>
        <strain evidence="3 4">3608</strain>
    </source>
</reference>
<dbReference type="GO" id="GO:0006310">
    <property type="term" value="P:DNA recombination"/>
    <property type="evidence" value="ECO:0007669"/>
    <property type="project" value="UniProtKB-KW"/>
</dbReference>
<dbReference type="GO" id="GO:0043139">
    <property type="term" value="F:5'-3' DNA helicase activity"/>
    <property type="evidence" value="ECO:0007669"/>
    <property type="project" value="UniProtKB-EC"/>
</dbReference>
<organism evidence="3 4">
    <name type="scientific">Hirsutella minnesotensis 3608</name>
    <dbReference type="NCBI Taxonomy" id="1043627"/>
    <lineage>
        <taxon>Eukaryota</taxon>
        <taxon>Fungi</taxon>
        <taxon>Dikarya</taxon>
        <taxon>Ascomycota</taxon>
        <taxon>Pezizomycotina</taxon>
        <taxon>Sordariomycetes</taxon>
        <taxon>Hypocreomycetidae</taxon>
        <taxon>Hypocreales</taxon>
        <taxon>Ophiocordycipitaceae</taxon>
        <taxon>Hirsutella</taxon>
    </lineage>
</organism>
<dbReference type="AlphaFoldDB" id="A0A0F7ZWM5"/>
<evidence type="ECO:0000313" key="3">
    <source>
        <dbReference type="EMBL" id="KJZ69232.1"/>
    </source>
</evidence>
<proteinExistence type="inferred from homology"/>
<keyword evidence="1" id="KW-0234">DNA repair</keyword>
<accession>A0A0F7ZWM5</accession>
<keyword evidence="1" id="KW-0547">Nucleotide-binding</keyword>
<dbReference type="EMBL" id="KQ030744">
    <property type="protein sequence ID" value="KJZ69232.1"/>
    <property type="molecule type" value="Genomic_DNA"/>
</dbReference>
<keyword evidence="1" id="KW-0347">Helicase</keyword>
<comment type="cofactor">
    <cofactor evidence="1">
        <name>Mg(2+)</name>
        <dbReference type="ChEBI" id="CHEBI:18420"/>
    </cofactor>
</comment>
<feature type="domain" description="DNA helicase Pif1-like DEAD-box helicase" evidence="2">
    <location>
        <begin position="47"/>
        <end position="96"/>
    </location>
</feature>
<protein>
    <recommendedName>
        <fullName evidence="1">ATP-dependent DNA helicase</fullName>
        <ecNumber evidence="1">5.6.2.3</ecNumber>
    </recommendedName>
</protein>
<dbReference type="GO" id="GO:0016787">
    <property type="term" value="F:hydrolase activity"/>
    <property type="evidence" value="ECO:0007669"/>
    <property type="project" value="UniProtKB-KW"/>
</dbReference>
<evidence type="ECO:0000259" key="2">
    <source>
        <dbReference type="Pfam" id="PF05970"/>
    </source>
</evidence>
<dbReference type="SUPFAM" id="SSF52540">
    <property type="entry name" value="P-loop containing nucleoside triphosphate hydrolases"/>
    <property type="match status" value="1"/>
</dbReference>
<dbReference type="InterPro" id="IPR010285">
    <property type="entry name" value="DNA_helicase_pif1-like_DEAD"/>
</dbReference>
<comment type="similarity">
    <text evidence="1">Belongs to the helicase family.</text>
</comment>
<gene>
    <name evidence="3" type="ORF">HIM_11382</name>
</gene>
<keyword evidence="1" id="KW-0378">Hydrolase</keyword>
<dbReference type="Proteomes" id="UP000054481">
    <property type="component" value="Unassembled WGS sequence"/>
</dbReference>
<dbReference type="Pfam" id="PF05970">
    <property type="entry name" value="PIF1"/>
    <property type="match status" value="1"/>
</dbReference>
<dbReference type="EC" id="5.6.2.3" evidence="1"/>
<dbReference type="Gene3D" id="3.40.50.300">
    <property type="entry name" value="P-loop containing nucleotide triphosphate hydrolases"/>
    <property type="match status" value="1"/>
</dbReference>
<name>A0A0F7ZWM5_9HYPO</name>
<dbReference type="OrthoDB" id="432234at2759"/>
<dbReference type="InterPro" id="IPR027417">
    <property type="entry name" value="P-loop_NTPase"/>
</dbReference>
<dbReference type="GO" id="GO:0006281">
    <property type="term" value="P:DNA repair"/>
    <property type="evidence" value="ECO:0007669"/>
    <property type="project" value="UniProtKB-KW"/>
</dbReference>